<dbReference type="Gene3D" id="3.40.390.10">
    <property type="entry name" value="Collagenase (Catalytic Domain)"/>
    <property type="match status" value="1"/>
</dbReference>
<dbReference type="SUPFAM" id="SSF55486">
    <property type="entry name" value="Metalloproteases ('zincins'), catalytic domain"/>
    <property type="match status" value="1"/>
</dbReference>
<organism evidence="10 11">
    <name type="scientific">Hujiaoplasma nucleasis</name>
    <dbReference type="NCBI Taxonomy" id="2725268"/>
    <lineage>
        <taxon>Bacteria</taxon>
        <taxon>Bacillati</taxon>
        <taxon>Mycoplasmatota</taxon>
        <taxon>Mollicutes</taxon>
        <taxon>Candidatus Izemoplasmatales</taxon>
        <taxon>Hujiaoplasmataceae</taxon>
        <taxon>Hujiaoplasma</taxon>
    </lineage>
</organism>
<dbReference type="KEGG" id="tbk:HF295_07725"/>
<dbReference type="GO" id="GO:0004222">
    <property type="term" value="F:metalloendopeptidase activity"/>
    <property type="evidence" value="ECO:0007669"/>
    <property type="project" value="InterPro"/>
</dbReference>
<comment type="similarity">
    <text evidence="2">Belongs to the peptidase M13 family.</text>
</comment>
<dbReference type="InterPro" id="IPR008753">
    <property type="entry name" value="Peptidase_M13_N"/>
</dbReference>
<evidence type="ECO:0000259" key="8">
    <source>
        <dbReference type="Pfam" id="PF01431"/>
    </source>
</evidence>
<evidence type="ECO:0000256" key="2">
    <source>
        <dbReference type="ARBA" id="ARBA00007357"/>
    </source>
</evidence>
<dbReference type="PANTHER" id="PTHR11733">
    <property type="entry name" value="ZINC METALLOPROTEASE FAMILY M13 NEPRILYSIN-RELATED"/>
    <property type="match status" value="1"/>
</dbReference>
<feature type="domain" description="Peptidase M13 N-terminal" evidence="9">
    <location>
        <begin position="8"/>
        <end position="383"/>
    </location>
</feature>
<comment type="cofactor">
    <cofactor evidence="1">
        <name>Zn(2+)</name>
        <dbReference type="ChEBI" id="CHEBI:29105"/>
    </cofactor>
</comment>
<dbReference type="InterPro" id="IPR018497">
    <property type="entry name" value="Peptidase_M13_C"/>
</dbReference>
<sequence>MKKDQIKNNYYEAVNGEWLEKAVIPGDQPSVSAFLELHLGIEKTLMDLTSRWEKEKSSLSKNLQKYIDLYQMTKDFEKRNQLGTKPFDIVSKKIEKLNNLKDLKDVFKELTLEDLELPFGFMVMQDFMNSNNQILYFGAADLFLPDTSYYKDEKQKAQLISLFTMTSKQLLALYGYKEETIDKLIKDALAFDELLVPVTKSSVEKADYVKMYNPLSKKEVQELTNNFDLMAMAEALVNEDVDQLIITNLDFIKAFDDIITDDNFSIIKAWMILSNAIKFASDLTDEIRIAGGAFRRALSGVKEAQSQEKYAFYQAYNRFGQVVGLHYGETYFGPIAKKDVEVMVHEMIDVYQERIKNNTWLNEETKEKAVKKLSTLNVHVGYPDELPPYFDQFKIKGYDNGSDLIQERLAMTKIINVYNFKQYNKEPNRNLWGMPASMVNAYYSPTNNQIVFPAAILQEPYYSLKQSKSENYGGIGAVMAHEISHAFDNNGAKFDETGSLNNWWTEADLKAFNKKSKDMIDLFEGVETGYGQCNGELTVSENIADSGGLRCALEASKNSGHHNFEEFFQNWARVWRNKSSIEYSQLLLKVDVHGPSILRANMQLSNLPEFQEFYEISDKDNMYLPKEKMVSIW</sequence>
<protein>
    <submittedName>
        <fullName evidence="10">M13 family metallopeptidase</fullName>
    </submittedName>
</protein>
<dbReference type="PANTHER" id="PTHR11733:SF167">
    <property type="entry name" value="FI17812P1-RELATED"/>
    <property type="match status" value="1"/>
</dbReference>
<keyword evidence="5" id="KW-0378">Hydrolase</keyword>
<evidence type="ECO:0000259" key="9">
    <source>
        <dbReference type="Pfam" id="PF05649"/>
    </source>
</evidence>
<evidence type="ECO:0000256" key="7">
    <source>
        <dbReference type="ARBA" id="ARBA00023049"/>
    </source>
</evidence>
<dbReference type="InterPro" id="IPR042089">
    <property type="entry name" value="Peptidase_M13_dom_2"/>
</dbReference>
<evidence type="ECO:0000313" key="11">
    <source>
        <dbReference type="Proteomes" id="UP000512167"/>
    </source>
</evidence>
<dbReference type="PRINTS" id="PR00786">
    <property type="entry name" value="NEPRILYSIN"/>
</dbReference>
<dbReference type="EMBL" id="CP051151">
    <property type="protein sequence ID" value="QLY40745.1"/>
    <property type="molecule type" value="Genomic_DNA"/>
</dbReference>
<dbReference type="InterPro" id="IPR024079">
    <property type="entry name" value="MetalloPept_cat_dom_sf"/>
</dbReference>
<gene>
    <name evidence="10" type="ORF">HF295_07725</name>
</gene>
<evidence type="ECO:0000256" key="3">
    <source>
        <dbReference type="ARBA" id="ARBA00022670"/>
    </source>
</evidence>
<proteinExistence type="inferred from homology"/>
<dbReference type="PROSITE" id="PS51885">
    <property type="entry name" value="NEPRILYSIN"/>
    <property type="match status" value="1"/>
</dbReference>
<evidence type="ECO:0000313" key="10">
    <source>
        <dbReference type="EMBL" id="QLY40745.1"/>
    </source>
</evidence>
<dbReference type="CDD" id="cd08662">
    <property type="entry name" value="M13"/>
    <property type="match status" value="1"/>
</dbReference>
<dbReference type="InterPro" id="IPR000718">
    <property type="entry name" value="Peptidase_M13"/>
</dbReference>
<dbReference type="RefSeq" id="WP_312031593.1">
    <property type="nucleotide sequence ID" value="NZ_CP051151.1"/>
</dbReference>
<keyword evidence="7" id="KW-0482">Metalloprotease</keyword>
<name>A0A7L6N6Y8_9MOLU</name>
<evidence type="ECO:0000256" key="4">
    <source>
        <dbReference type="ARBA" id="ARBA00022723"/>
    </source>
</evidence>
<keyword evidence="6" id="KW-0862">Zinc</keyword>
<evidence type="ECO:0000256" key="1">
    <source>
        <dbReference type="ARBA" id="ARBA00001947"/>
    </source>
</evidence>
<keyword evidence="4" id="KW-0479">Metal-binding</keyword>
<evidence type="ECO:0000256" key="6">
    <source>
        <dbReference type="ARBA" id="ARBA00022833"/>
    </source>
</evidence>
<accession>A0A7L6N6Y8</accession>
<dbReference type="GO" id="GO:0005886">
    <property type="term" value="C:plasma membrane"/>
    <property type="evidence" value="ECO:0007669"/>
    <property type="project" value="TreeGrafter"/>
</dbReference>
<dbReference type="GO" id="GO:0046872">
    <property type="term" value="F:metal ion binding"/>
    <property type="evidence" value="ECO:0007669"/>
    <property type="project" value="UniProtKB-KW"/>
</dbReference>
<dbReference type="Gene3D" id="1.10.1380.10">
    <property type="entry name" value="Neutral endopeptidase , domain2"/>
    <property type="match status" value="1"/>
</dbReference>
<dbReference type="GO" id="GO:0016485">
    <property type="term" value="P:protein processing"/>
    <property type="evidence" value="ECO:0007669"/>
    <property type="project" value="TreeGrafter"/>
</dbReference>
<keyword evidence="11" id="KW-1185">Reference proteome</keyword>
<dbReference type="Proteomes" id="UP000512167">
    <property type="component" value="Chromosome"/>
</dbReference>
<keyword evidence="3" id="KW-0645">Protease</keyword>
<evidence type="ECO:0000256" key="5">
    <source>
        <dbReference type="ARBA" id="ARBA00022801"/>
    </source>
</evidence>
<reference evidence="10 11" key="1">
    <citation type="submission" date="2020-04" db="EMBL/GenBank/DDBJ databases">
        <authorList>
            <person name="Zheng R.K."/>
            <person name="Sun C.M."/>
        </authorList>
    </citation>
    <scope>NUCLEOTIDE SEQUENCE [LARGE SCALE GENOMIC DNA]</scope>
    <source>
        <strain evidence="11">zrk29</strain>
    </source>
</reference>
<dbReference type="Pfam" id="PF01431">
    <property type="entry name" value="Peptidase_M13"/>
    <property type="match status" value="1"/>
</dbReference>
<dbReference type="Pfam" id="PF05649">
    <property type="entry name" value="Peptidase_M13_N"/>
    <property type="match status" value="1"/>
</dbReference>
<feature type="domain" description="Peptidase M13 C-terminal" evidence="8">
    <location>
        <begin position="440"/>
        <end position="629"/>
    </location>
</feature>
<dbReference type="AlphaFoldDB" id="A0A7L6N6Y8"/>